<protein>
    <submittedName>
        <fullName evidence="1">NSP3 protein</fullName>
    </submittedName>
</protein>
<dbReference type="EMBL" id="GBYB01002844">
    <property type="protein sequence ID" value="JAG72611.1"/>
    <property type="molecule type" value="Transcribed_RNA"/>
</dbReference>
<proteinExistence type="predicted"/>
<sequence>LRQWKRSYSFTTNMKYFGVILAVLAVFVCQNEASVSVVMNQLNKTVQSMQNVLEERRGHVAENQNSRLQAFMENFRGIVAHTVAATRKEFEGQGPECFSTLDGELNDAQNKVSPALEKCLQDNVPNAQPFESSINGLIVRGAEIQARMNEIEAECASENNVIARACIAKYIPRVSMSVGVYIAAAGKLRGQTAVSMGAAYAKIGSCALSPMKDFKVAVAIARRNARACTKVQ</sequence>
<evidence type="ECO:0000313" key="1">
    <source>
        <dbReference type="EMBL" id="JAG72611.1"/>
    </source>
</evidence>
<name>A0A0C9QH75_9HYME</name>
<dbReference type="AlphaFoldDB" id="A0A0C9QH75"/>
<feature type="non-terminal residue" evidence="1">
    <location>
        <position position="1"/>
    </location>
</feature>
<organism evidence="1">
    <name type="scientific">Fopius arisanus</name>
    <dbReference type="NCBI Taxonomy" id="64838"/>
    <lineage>
        <taxon>Eukaryota</taxon>
        <taxon>Metazoa</taxon>
        <taxon>Ecdysozoa</taxon>
        <taxon>Arthropoda</taxon>
        <taxon>Hexapoda</taxon>
        <taxon>Insecta</taxon>
        <taxon>Pterygota</taxon>
        <taxon>Neoptera</taxon>
        <taxon>Endopterygota</taxon>
        <taxon>Hymenoptera</taxon>
        <taxon>Apocrita</taxon>
        <taxon>Ichneumonoidea</taxon>
        <taxon>Braconidae</taxon>
        <taxon>Opiinae</taxon>
        <taxon>Fopius</taxon>
    </lineage>
</organism>
<reference evidence="1" key="1">
    <citation type="submission" date="2015-01" db="EMBL/GenBank/DDBJ databases">
        <title>Transcriptome Assembly of Fopius arisanus.</title>
        <authorList>
            <person name="Geib S."/>
        </authorList>
    </citation>
    <scope>NUCLEOTIDE SEQUENCE</scope>
</reference>
<accession>A0A0C9QH75</accession>
<gene>
    <name evidence="1" type="primary">NSP3</name>
    <name evidence="1" type="ORF">g.69103</name>
</gene>